<sequence length="428" mass="48228">MSLYERAAQILENVEAKKGSIYSLSSIYPDARRLCALIFETLKHKSLLEQIIERSGFCSCEKKVPRTLALLLIHDLLLSKNGLVRCRKSIRDAVLRHKTRLHAELVRIRLKNITPFNSIDPIVIRPRWARINTLKSNLSEVLDRFSHFSHSLIDTLLPNTYAIDIHIPNLLAFHPSTILTQHPAYLDGSLILQDKASCIPAFILSPPPKSHVIDACASPGNKTTHLAAIMKGTGHILAFERNAQRLDTLKTMLNKAGATHLVTTICLDFTMTNVYDPMFQHVTHILLDPSCSGSGRQNKEDFLQKKDTAALNERLQRLSLFQLRLVIHAMKFPSALKITYSTCSIYCIENERVAIHALKSEVAQKRGWRIAHIMPGWTTRGKIDNSSNNKALATEVANSSIRCDSNEMTGFFVCCFVRDVENENIEIV</sequence>
<comment type="caution">
    <text evidence="5">Lacks conserved residue(s) required for the propagation of feature annotation.</text>
</comment>
<dbReference type="GO" id="GO:0009383">
    <property type="term" value="F:rRNA (cytosine-C5-)-methyltransferase activity"/>
    <property type="evidence" value="ECO:0007669"/>
    <property type="project" value="EnsemblFungi"/>
</dbReference>
<comment type="caution">
    <text evidence="7">The sequence shown here is derived from an EMBL/GenBank/DDBJ whole genome shotgun (WGS) entry which is preliminary data.</text>
</comment>
<feature type="binding site" evidence="5">
    <location>
        <position position="288"/>
    </location>
    <ligand>
        <name>S-adenosyl-L-methionine</name>
        <dbReference type="ChEBI" id="CHEBI:59789"/>
    </ligand>
</feature>
<feature type="domain" description="SAM-dependent MTase RsmB/NOP-type" evidence="6">
    <location>
        <begin position="117"/>
        <end position="419"/>
    </location>
</feature>
<feature type="binding site" evidence="5">
    <location>
        <position position="240"/>
    </location>
    <ligand>
        <name>S-adenosyl-L-methionine</name>
        <dbReference type="ChEBI" id="CHEBI:59789"/>
    </ligand>
</feature>
<evidence type="ECO:0000256" key="4">
    <source>
        <dbReference type="ARBA" id="ARBA00022884"/>
    </source>
</evidence>
<dbReference type="PANTHER" id="PTHR22807:SF4">
    <property type="entry name" value="28S RRNA (CYTOSINE-C(5))-METHYLTRANSFERASE"/>
    <property type="match status" value="1"/>
</dbReference>
<dbReference type="EMBL" id="AFWA02000014">
    <property type="protein sequence ID" value="EMR08701.1"/>
    <property type="molecule type" value="Genomic_DNA"/>
</dbReference>
<dbReference type="GO" id="GO:0005730">
    <property type="term" value="C:nucleolus"/>
    <property type="evidence" value="ECO:0007669"/>
    <property type="project" value="EnsemblFungi"/>
</dbReference>
<evidence type="ECO:0000256" key="2">
    <source>
        <dbReference type="ARBA" id="ARBA00022679"/>
    </source>
</evidence>
<dbReference type="OrthoDB" id="435282at2759"/>
<dbReference type="InterPro" id="IPR023267">
    <property type="entry name" value="RCMT"/>
</dbReference>
<dbReference type="InterPro" id="IPR048889">
    <property type="entry name" value="NSUN5_RCM1_N"/>
</dbReference>
<keyword evidence="1 5" id="KW-0489">Methyltransferase</keyword>
<dbReference type="HOGENOM" id="CLU_005316_7_4_1"/>
<accession>M7NNJ6</accession>
<keyword evidence="2 5" id="KW-0808">Transferase</keyword>
<dbReference type="InterPro" id="IPR049560">
    <property type="entry name" value="MeTrfase_RsmB-F_NOP2_cat"/>
</dbReference>
<evidence type="ECO:0000256" key="3">
    <source>
        <dbReference type="ARBA" id="ARBA00022691"/>
    </source>
</evidence>
<dbReference type="InterPro" id="IPR049561">
    <property type="entry name" value="NSUN5_7_fdxn-like"/>
</dbReference>
<name>M7NNJ6_PNEMU</name>
<feature type="active site" description="Nucleophile" evidence="5">
    <location>
        <position position="343"/>
    </location>
</feature>
<dbReference type="PROSITE" id="PS51686">
    <property type="entry name" value="SAM_MT_RSMB_NOP"/>
    <property type="match status" value="1"/>
</dbReference>
<proteinExistence type="inferred from homology"/>
<dbReference type="InterPro" id="IPR029063">
    <property type="entry name" value="SAM-dependent_MTases_sf"/>
</dbReference>
<dbReference type="Proteomes" id="UP000011958">
    <property type="component" value="Unassembled WGS sequence"/>
</dbReference>
<dbReference type="GO" id="GO:0003723">
    <property type="term" value="F:RNA binding"/>
    <property type="evidence" value="ECO:0007669"/>
    <property type="project" value="UniProtKB-UniRule"/>
</dbReference>
<dbReference type="Gene3D" id="3.30.70.1170">
    <property type="entry name" value="Sun protein, domain 3"/>
    <property type="match status" value="1"/>
</dbReference>
<evidence type="ECO:0000259" key="6">
    <source>
        <dbReference type="PROSITE" id="PS51686"/>
    </source>
</evidence>
<dbReference type="STRING" id="1069680.M7NNJ6"/>
<dbReference type="Pfam" id="PF21153">
    <property type="entry name" value="NSUN5_N"/>
    <property type="match status" value="1"/>
</dbReference>
<dbReference type="OMA" id="MNFYQHA"/>
<evidence type="ECO:0000313" key="7">
    <source>
        <dbReference type="EMBL" id="EMR08701.1"/>
    </source>
</evidence>
<reference evidence="8" key="1">
    <citation type="journal article" date="2016" name="Nat. Commun.">
        <title>Genome analysis of three Pneumocystis species reveals adaptation mechanisms to life exclusively in mammalian hosts.</title>
        <authorList>
            <person name="Ma L."/>
            <person name="Chen Z."/>
            <person name="Huang D.W."/>
            <person name="Kutty G."/>
            <person name="Ishihara M."/>
            <person name="Wang H."/>
            <person name="Abouelleil A."/>
            <person name="Bishop L."/>
            <person name="Davey E."/>
            <person name="Deng R."/>
            <person name="Deng X."/>
            <person name="Fan L."/>
            <person name="Fantoni G."/>
            <person name="Fitzgerald M."/>
            <person name="Gogineni E."/>
            <person name="Goldberg J.M."/>
            <person name="Handley G."/>
            <person name="Hu X."/>
            <person name="Huber C."/>
            <person name="Jiao X."/>
            <person name="Jones K."/>
            <person name="Levin J.Z."/>
            <person name="Liu Y."/>
            <person name="Macdonald P."/>
            <person name="Melnikov A."/>
            <person name="Raley C."/>
            <person name="Sassi M."/>
            <person name="Sherman B.T."/>
            <person name="Song X."/>
            <person name="Sykes S."/>
            <person name="Tran B."/>
            <person name="Walsh L."/>
            <person name="Xia Y."/>
            <person name="Yang J."/>
            <person name="Young S."/>
            <person name="Zeng Q."/>
            <person name="Zheng X."/>
            <person name="Stephens R."/>
            <person name="Nusbaum C."/>
            <person name="Birren B.W."/>
            <person name="Azadi P."/>
            <person name="Lempicki R.A."/>
            <person name="Cuomo C.A."/>
            <person name="Kovacs J.A."/>
        </authorList>
    </citation>
    <scope>NUCLEOTIDE SEQUENCE [LARGE SCALE GENOMIC DNA]</scope>
    <source>
        <strain evidence="8">B123</strain>
    </source>
</reference>
<dbReference type="PANTHER" id="PTHR22807">
    <property type="entry name" value="NOP2 YEAST -RELATED NOL1/NOP2/FMU SUN DOMAIN-CONTAINING"/>
    <property type="match status" value="1"/>
</dbReference>
<dbReference type="Pfam" id="PF01189">
    <property type="entry name" value="Methyltr_RsmB-F"/>
    <property type="match status" value="1"/>
</dbReference>
<dbReference type="PRINTS" id="PR02008">
    <property type="entry name" value="RCMTFAMILY"/>
</dbReference>
<dbReference type="GO" id="GO:0070475">
    <property type="term" value="P:rRNA base methylation"/>
    <property type="evidence" value="ECO:0007669"/>
    <property type="project" value="EnsemblFungi"/>
</dbReference>
<evidence type="ECO:0000256" key="1">
    <source>
        <dbReference type="ARBA" id="ARBA00022603"/>
    </source>
</evidence>
<evidence type="ECO:0000256" key="5">
    <source>
        <dbReference type="PROSITE-ProRule" id="PRU01023"/>
    </source>
</evidence>
<evidence type="ECO:0000313" key="8">
    <source>
        <dbReference type="Proteomes" id="UP000011958"/>
    </source>
</evidence>
<dbReference type="Pfam" id="PF21148">
    <property type="entry name" value="NSUN5_fdxn-like"/>
    <property type="match status" value="1"/>
</dbReference>
<dbReference type="InterPro" id="IPR001678">
    <property type="entry name" value="MeTrfase_RsmB-F_NOP2_dom"/>
</dbReference>
<comment type="similarity">
    <text evidence="5">Belongs to the class I-like SAM-binding methyltransferase superfamily. RsmB/NOP family.</text>
</comment>
<keyword evidence="4 5" id="KW-0694">RNA-binding</keyword>
<dbReference type="SUPFAM" id="SSF53335">
    <property type="entry name" value="S-adenosyl-L-methionine-dependent methyltransferases"/>
    <property type="match status" value="1"/>
</dbReference>
<keyword evidence="3 5" id="KW-0949">S-adenosyl-L-methionine</keyword>
<dbReference type="RefSeq" id="XP_007874916.1">
    <property type="nucleotide sequence ID" value="XM_007876725.1"/>
</dbReference>
<dbReference type="Gene3D" id="3.40.50.150">
    <property type="entry name" value="Vaccinia Virus protein VP39"/>
    <property type="match status" value="1"/>
</dbReference>
<gene>
    <name evidence="7" type="ORF">PNEG_02879</name>
</gene>
<organism evidence="7 8">
    <name type="scientific">Pneumocystis murina (strain B123)</name>
    <name type="common">Mouse pneumocystis pneumonia agent</name>
    <name type="synonym">Pneumocystis carinii f. sp. muris</name>
    <dbReference type="NCBI Taxonomy" id="1069680"/>
    <lineage>
        <taxon>Eukaryota</taxon>
        <taxon>Fungi</taxon>
        <taxon>Dikarya</taxon>
        <taxon>Ascomycota</taxon>
        <taxon>Taphrinomycotina</taxon>
        <taxon>Pneumocystomycetes</taxon>
        <taxon>Pneumocystaceae</taxon>
        <taxon>Pneumocystis</taxon>
    </lineage>
</organism>
<dbReference type="AlphaFoldDB" id="M7NNJ6"/>
<protein>
    <recommendedName>
        <fullName evidence="6">SAM-dependent MTase RsmB/NOP-type domain-containing protein</fullName>
    </recommendedName>
</protein>
<feature type="binding site" evidence="5">
    <location>
        <position position="268"/>
    </location>
    <ligand>
        <name>S-adenosyl-L-methionine</name>
        <dbReference type="ChEBI" id="CHEBI:59789"/>
    </ligand>
</feature>
<dbReference type="eggNOG" id="KOG2360">
    <property type="taxonomic scope" value="Eukaryota"/>
</dbReference>
<dbReference type="GeneID" id="19896566"/>
<dbReference type="VEuPathDB" id="FungiDB:PNEG_02879"/>
<keyword evidence="8" id="KW-1185">Reference proteome</keyword>